<dbReference type="Proteomes" id="UP000018872">
    <property type="component" value="Unassembled WGS sequence"/>
</dbReference>
<evidence type="ECO:0000313" key="1">
    <source>
        <dbReference type="EMBL" id="ETK03909.1"/>
    </source>
</evidence>
<organism evidence="1 2">
    <name type="scientific">Tannerella sp. oral taxon BU063 isolate Cell 5</name>
    <dbReference type="NCBI Taxonomy" id="1410950"/>
    <lineage>
        <taxon>Bacteria</taxon>
        <taxon>Pseudomonadati</taxon>
        <taxon>Bacteroidota</taxon>
        <taxon>Bacteroidia</taxon>
        <taxon>Bacteroidales</taxon>
        <taxon>Tannerellaceae</taxon>
        <taxon>Tannerella</taxon>
    </lineage>
</organism>
<gene>
    <name evidence="1" type="ORF">T229_12055</name>
</gene>
<evidence type="ECO:0000313" key="2">
    <source>
        <dbReference type="Proteomes" id="UP000018872"/>
    </source>
</evidence>
<name>W2C9G1_9BACT</name>
<comment type="caution">
    <text evidence="1">The sequence shown here is derived from an EMBL/GenBank/DDBJ whole genome shotgun (WGS) entry which is preliminary data.</text>
</comment>
<dbReference type="AlphaFoldDB" id="W2C9G1"/>
<dbReference type="NCBIfam" id="NF047401">
    <property type="entry name" value="TA_anti_VapB15"/>
    <property type="match status" value="1"/>
</dbReference>
<sequence>MKTLLHVDLTFDQVLDIVKQLPPQQKLLLTEALEKEAVDNRLSRLLQSFRTDELDWDTLTQEVESVRQELYEKQSC</sequence>
<dbReference type="PATRIC" id="fig|1410950.3.peg.1813"/>
<accession>W2C9G1</accession>
<protein>
    <submittedName>
        <fullName evidence="1">Uncharacterized protein</fullName>
    </submittedName>
</protein>
<dbReference type="EMBL" id="AYYC01000727">
    <property type="protein sequence ID" value="ETK03909.1"/>
    <property type="molecule type" value="Genomic_DNA"/>
</dbReference>
<reference evidence="1 2" key="1">
    <citation type="submission" date="2013-11" db="EMBL/GenBank/DDBJ databases">
        <title>Single cell genomics of uncultured Tannerella BU063 (oral taxon 286).</title>
        <authorList>
            <person name="Beall C.J."/>
            <person name="Campbell A.G."/>
            <person name="Griffen A.L."/>
            <person name="Podar M."/>
            <person name="Leys E.J."/>
        </authorList>
    </citation>
    <scope>NUCLEOTIDE SEQUENCE [LARGE SCALE GENOMIC DNA]</scope>
    <source>
        <strain evidence="1">Cell 5</strain>
    </source>
</reference>
<proteinExistence type="predicted"/>